<dbReference type="GO" id="GO:0006355">
    <property type="term" value="P:regulation of DNA-templated transcription"/>
    <property type="evidence" value="ECO:0007669"/>
    <property type="project" value="InterPro"/>
</dbReference>
<evidence type="ECO:0000313" key="2">
    <source>
        <dbReference type="Proteomes" id="UP000824139"/>
    </source>
</evidence>
<accession>A0A9D1FXP0</accession>
<comment type="caution">
    <text evidence="1">The sequence shown here is derived from an EMBL/GenBank/DDBJ whole genome shotgun (WGS) entry which is preliminary data.</text>
</comment>
<protein>
    <recommendedName>
        <fullName evidence="3">CopG-like ribbon-helix-helix domain-containing protein</fullName>
    </recommendedName>
</protein>
<gene>
    <name evidence="1" type="ORF">IAD41_09575</name>
</gene>
<reference evidence="1" key="1">
    <citation type="submission" date="2020-10" db="EMBL/GenBank/DDBJ databases">
        <authorList>
            <person name="Gilroy R."/>
        </authorList>
    </citation>
    <scope>NUCLEOTIDE SEQUENCE</scope>
    <source>
        <strain evidence="1">CHK152-2994</strain>
    </source>
</reference>
<dbReference type="EMBL" id="DVJO01000210">
    <property type="protein sequence ID" value="HIS83838.1"/>
    <property type="molecule type" value="Genomic_DNA"/>
</dbReference>
<dbReference type="InterPro" id="IPR010985">
    <property type="entry name" value="Ribbon_hlx_hlx"/>
</dbReference>
<dbReference type="SUPFAM" id="SSF47598">
    <property type="entry name" value="Ribbon-helix-helix"/>
    <property type="match status" value="1"/>
</dbReference>
<dbReference type="Proteomes" id="UP000824139">
    <property type="component" value="Unassembled WGS sequence"/>
</dbReference>
<sequence>MFKVEKEEMVNKTFRLPLKLVEKLYSVAQNQGVSLNNLVKQCCEYALENLDSQEK</sequence>
<evidence type="ECO:0008006" key="3">
    <source>
        <dbReference type="Google" id="ProtNLM"/>
    </source>
</evidence>
<evidence type="ECO:0000313" key="1">
    <source>
        <dbReference type="EMBL" id="HIS83838.1"/>
    </source>
</evidence>
<reference evidence="1" key="2">
    <citation type="journal article" date="2021" name="PeerJ">
        <title>Extensive microbial diversity within the chicken gut microbiome revealed by metagenomics and culture.</title>
        <authorList>
            <person name="Gilroy R."/>
            <person name="Ravi A."/>
            <person name="Getino M."/>
            <person name="Pursley I."/>
            <person name="Horton D.L."/>
            <person name="Alikhan N.F."/>
            <person name="Baker D."/>
            <person name="Gharbi K."/>
            <person name="Hall N."/>
            <person name="Watson M."/>
            <person name="Adriaenssens E.M."/>
            <person name="Foster-Nyarko E."/>
            <person name="Jarju S."/>
            <person name="Secka A."/>
            <person name="Antonio M."/>
            <person name="Oren A."/>
            <person name="Chaudhuri R.R."/>
            <person name="La Ragione R."/>
            <person name="Hildebrand F."/>
            <person name="Pallen M.J."/>
        </authorList>
    </citation>
    <scope>NUCLEOTIDE SEQUENCE</scope>
    <source>
        <strain evidence="1">CHK152-2994</strain>
    </source>
</reference>
<dbReference type="AlphaFoldDB" id="A0A9D1FXP0"/>
<name>A0A9D1FXP0_9BACT</name>
<organism evidence="1 2">
    <name type="scientific">Candidatus Scatenecus faecavium</name>
    <dbReference type="NCBI Taxonomy" id="2840915"/>
    <lineage>
        <taxon>Bacteria</taxon>
        <taxon>Candidatus Scatenecus</taxon>
    </lineage>
</organism>
<proteinExistence type="predicted"/>